<feature type="region of interest" description="Disordered" evidence="1">
    <location>
        <begin position="1"/>
        <end position="209"/>
    </location>
</feature>
<sequence>MLPDIKTTNQRKSHKANDQSVQQQQPQLSSQATGTRRKQNQKSVRVKSDMRNGNNGESSQMQEGYGAAGEESTAKVGTASQAAEEDRRSVVSKGSITQSQQQVVQHRDSNGGVLRKNSTKRSQQQPPVVSHRVQQQKRDINEEYEDEQFEREEPNHHSPAPRVGLHNNNQDAESYIDSTQQSPIQQISPQTKRSNISKNHQSQPPQQIQMPNPQMMMLSNRPVVVGGAYGQAAAGPQSVERAQYVPQKGSSLPSLADQGGQQSRKNLAYINISGEGAKPVGYLKKAEKDLINRRYKYNYHQNDQIQRVAMIYGNSNSTGNQGGAASQAQYQYGYQQPNNQIYSPYMQNQLPPSILSQQPNNVGGISGIIKRNKYAPQQQPIAEENVASIRLPKLGGGNPRMNLEHNNNSNMLPSINGIPSVNGQGILTTKAVQQYHPYIVKPTKLKSIPKPLLIGGPGQGIAGERININKYGGSAQIGQDRSLNGSQINGDTTPSAMVPPPAIINGQSRANQLLSIGSTNNSQQQPPSQPTDPSRDVRKIYKKRSKPSASVGAAGGPRNIVSGGGNAGETDANNNAEANAYEQ</sequence>
<feature type="compositionally biased region" description="Low complexity" evidence="1">
    <location>
        <begin position="19"/>
        <end position="31"/>
    </location>
</feature>
<feature type="compositionally biased region" description="Low complexity" evidence="1">
    <location>
        <begin position="178"/>
        <end position="191"/>
    </location>
</feature>
<protein>
    <submittedName>
        <fullName evidence="2">Uncharacterized protein</fullName>
    </submittedName>
</protein>
<gene>
    <name evidence="2" type="ORF">FGO68_gene6050</name>
</gene>
<accession>A0A8J8P7V6</accession>
<dbReference type="AlphaFoldDB" id="A0A8J8P7V6"/>
<feature type="compositionally biased region" description="Polar residues" evidence="1">
    <location>
        <begin position="92"/>
        <end position="104"/>
    </location>
</feature>
<name>A0A8J8P7V6_HALGN</name>
<organism evidence="2 3">
    <name type="scientific">Halteria grandinella</name>
    <dbReference type="NCBI Taxonomy" id="5974"/>
    <lineage>
        <taxon>Eukaryota</taxon>
        <taxon>Sar</taxon>
        <taxon>Alveolata</taxon>
        <taxon>Ciliophora</taxon>
        <taxon>Intramacronucleata</taxon>
        <taxon>Spirotrichea</taxon>
        <taxon>Stichotrichia</taxon>
        <taxon>Sporadotrichida</taxon>
        <taxon>Halteriidae</taxon>
        <taxon>Halteria</taxon>
    </lineage>
</organism>
<feature type="compositionally biased region" description="Polar residues" evidence="1">
    <location>
        <begin position="477"/>
        <end position="495"/>
    </location>
</feature>
<dbReference type="EMBL" id="RRYP01000354">
    <property type="protein sequence ID" value="TNV87564.1"/>
    <property type="molecule type" value="Genomic_DNA"/>
</dbReference>
<proteinExistence type="predicted"/>
<evidence type="ECO:0000313" key="2">
    <source>
        <dbReference type="EMBL" id="TNV87564.1"/>
    </source>
</evidence>
<reference evidence="2" key="1">
    <citation type="submission" date="2019-06" db="EMBL/GenBank/DDBJ databases">
        <authorList>
            <person name="Zheng W."/>
        </authorList>
    </citation>
    <scope>NUCLEOTIDE SEQUENCE</scope>
    <source>
        <strain evidence="2">QDHG01</strain>
    </source>
</reference>
<feature type="compositionally biased region" description="Low complexity" evidence="1">
    <location>
        <begin position="568"/>
        <end position="583"/>
    </location>
</feature>
<feature type="region of interest" description="Disordered" evidence="1">
    <location>
        <begin position="477"/>
        <end position="503"/>
    </location>
</feature>
<feature type="region of interest" description="Disordered" evidence="1">
    <location>
        <begin position="517"/>
        <end position="583"/>
    </location>
</feature>
<comment type="caution">
    <text evidence="2">The sequence shown here is derived from an EMBL/GenBank/DDBJ whole genome shotgun (WGS) entry which is preliminary data.</text>
</comment>
<dbReference type="Proteomes" id="UP000785679">
    <property type="component" value="Unassembled WGS sequence"/>
</dbReference>
<evidence type="ECO:0000313" key="3">
    <source>
        <dbReference type="Proteomes" id="UP000785679"/>
    </source>
</evidence>
<feature type="compositionally biased region" description="Polar residues" evidence="1">
    <location>
        <begin position="51"/>
        <end position="62"/>
    </location>
</feature>
<keyword evidence="3" id="KW-1185">Reference proteome</keyword>
<evidence type="ECO:0000256" key="1">
    <source>
        <dbReference type="SAM" id="MobiDB-lite"/>
    </source>
</evidence>